<evidence type="ECO:0000313" key="13">
    <source>
        <dbReference type="EMBL" id="MST92805.1"/>
    </source>
</evidence>
<evidence type="ECO:0000313" key="18">
    <source>
        <dbReference type="Proteomes" id="UP000449193"/>
    </source>
</evidence>
<comment type="subcellular location">
    <subcellularLocation>
        <location evidence="1">Cell membrane</location>
        <topology evidence="1">Multi-pass membrane protein</topology>
    </subcellularLocation>
    <subcellularLocation>
        <location evidence="9">Membrane</location>
        <topology evidence="9">Multi-pass membrane protein</topology>
    </subcellularLocation>
</comment>
<dbReference type="GeneID" id="42856765"/>
<evidence type="ECO:0000256" key="6">
    <source>
        <dbReference type="ARBA" id="ARBA00022989"/>
    </source>
</evidence>
<gene>
    <name evidence="14" type="primary">yidC</name>
    <name evidence="12" type="ORF">ASJ35_10750</name>
    <name evidence="13" type="ORF">FYJ76_12845</name>
    <name evidence="15" type="ORF">GMD52_02150</name>
    <name evidence="14" type="ORF">GMD59_14580</name>
</gene>
<evidence type="ECO:0000256" key="7">
    <source>
        <dbReference type="ARBA" id="ARBA00023136"/>
    </source>
</evidence>
<dbReference type="EMBL" id="WMZU01000028">
    <property type="protein sequence ID" value="MTS28501.1"/>
    <property type="molecule type" value="Genomic_DNA"/>
</dbReference>
<dbReference type="GO" id="GO:0015031">
    <property type="term" value="P:protein transport"/>
    <property type="evidence" value="ECO:0007669"/>
    <property type="project" value="UniProtKB-KW"/>
</dbReference>
<dbReference type="RefSeq" id="WP_009323706.1">
    <property type="nucleotide sequence ID" value="NZ_CAOJUJ010000021.1"/>
</dbReference>
<dbReference type="Proteomes" id="UP000431913">
    <property type="component" value="Unassembled WGS sequence"/>
</dbReference>
<keyword evidence="6 10" id="KW-1133">Transmembrane helix</keyword>
<dbReference type="GO" id="GO:0005886">
    <property type="term" value="C:plasma membrane"/>
    <property type="evidence" value="ECO:0007669"/>
    <property type="project" value="UniProtKB-SubCell"/>
</dbReference>
<feature type="domain" description="Membrane insertase YidC/Oxa/ALB C-terminal" evidence="11">
    <location>
        <begin position="25"/>
        <end position="274"/>
    </location>
</feature>
<feature type="transmembrane region" description="Helical" evidence="10">
    <location>
        <begin position="25"/>
        <end position="45"/>
    </location>
</feature>
<evidence type="ECO:0000313" key="19">
    <source>
        <dbReference type="Proteomes" id="UP000472755"/>
    </source>
</evidence>
<dbReference type="CDD" id="cd20070">
    <property type="entry name" value="5TM_YidC_Alb3"/>
    <property type="match status" value="1"/>
</dbReference>
<evidence type="ECO:0000313" key="17">
    <source>
        <dbReference type="Proteomes" id="UP000431913"/>
    </source>
</evidence>
<keyword evidence="8" id="KW-0143">Chaperone</keyword>
<keyword evidence="2" id="KW-0813">Transport</keyword>
<dbReference type="InterPro" id="IPR047196">
    <property type="entry name" value="YidC_ALB_C"/>
</dbReference>
<dbReference type="NCBIfam" id="TIGR03592">
    <property type="entry name" value="yidC_oxa1_cterm"/>
    <property type="match status" value="1"/>
</dbReference>
<protein>
    <submittedName>
        <fullName evidence="14">Membrane protein insertase YidC</fullName>
    </submittedName>
    <submittedName>
        <fullName evidence="13">YidC/Oxa1 family membrane protein insertase</fullName>
    </submittedName>
</protein>
<name>A0A0W7TQN9_9FIRM</name>
<comment type="similarity">
    <text evidence="9">Belongs to the OXA1/ALB3/YidC family.</text>
</comment>
<dbReference type="Proteomes" id="UP000053433">
    <property type="component" value="Unassembled WGS sequence"/>
</dbReference>
<dbReference type="PANTHER" id="PTHR12428:SF65">
    <property type="entry name" value="CYTOCHROME C OXIDASE ASSEMBLY PROTEIN COX18, MITOCHONDRIAL"/>
    <property type="match status" value="1"/>
</dbReference>
<reference evidence="13 17" key="3">
    <citation type="submission" date="2019-08" db="EMBL/GenBank/DDBJ databases">
        <title>In-depth cultivation of the pig gut microbiome towards novel bacterial diversity and tailored functional studies.</title>
        <authorList>
            <person name="Wylensek D."/>
            <person name="Hitch T.C.A."/>
            <person name="Clavel T."/>
        </authorList>
    </citation>
    <scope>NUCLEOTIDE SEQUENCE [LARGE SCALE GENOMIC DNA]</scope>
    <source>
        <strain evidence="13 17">WCA3-601-WT-6J</strain>
    </source>
</reference>
<evidence type="ECO:0000259" key="11">
    <source>
        <dbReference type="Pfam" id="PF02096"/>
    </source>
</evidence>
<evidence type="ECO:0000256" key="9">
    <source>
        <dbReference type="RuleBase" id="RU003945"/>
    </source>
</evidence>
<evidence type="ECO:0000256" key="4">
    <source>
        <dbReference type="ARBA" id="ARBA00022692"/>
    </source>
</evidence>
<feature type="transmembrane region" description="Helical" evidence="10">
    <location>
        <begin position="231"/>
        <end position="248"/>
    </location>
</feature>
<dbReference type="Proteomes" id="UP000449193">
    <property type="component" value="Unassembled WGS sequence"/>
</dbReference>
<evidence type="ECO:0000256" key="5">
    <source>
        <dbReference type="ARBA" id="ARBA00022927"/>
    </source>
</evidence>
<dbReference type="Pfam" id="PF02096">
    <property type="entry name" value="60KD_IMP"/>
    <property type="match status" value="1"/>
</dbReference>
<comment type="caution">
    <text evidence="12">The sequence shown here is derived from an EMBL/GenBank/DDBJ whole genome shotgun (WGS) entry which is preliminary data.</text>
</comment>
<proteinExistence type="inferred from homology"/>
<reference evidence="12 16" key="1">
    <citation type="submission" date="2015-10" db="EMBL/GenBank/DDBJ databases">
        <title>A novel member of the family Ruminococcaceae isolated from human faeces.</title>
        <authorList>
            <person name="Shkoporov A.N."/>
            <person name="Chaplin A.V."/>
            <person name="Motuzova O.V."/>
            <person name="Kafarskaia L.I."/>
            <person name="Efimov B.A."/>
        </authorList>
    </citation>
    <scope>NUCLEOTIDE SEQUENCE [LARGE SCALE GENOMIC DNA]</scope>
    <source>
        <strain evidence="12 16">668</strain>
    </source>
</reference>
<dbReference type="Proteomes" id="UP000472755">
    <property type="component" value="Unassembled WGS sequence"/>
</dbReference>
<evidence type="ECO:0000313" key="16">
    <source>
        <dbReference type="Proteomes" id="UP000053433"/>
    </source>
</evidence>
<evidence type="ECO:0000256" key="1">
    <source>
        <dbReference type="ARBA" id="ARBA00004651"/>
    </source>
</evidence>
<feature type="transmembrane region" description="Helical" evidence="10">
    <location>
        <begin position="90"/>
        <end position="112"/>
    </location>
</feature>
<dbReference type="EMBL" id="VUNJ01000015">
    <property type="protein sequence ID" value="MST92805.1"/>
    <property type="molecule type" value="Genomic_DNA"/>
</dbReference>
<reference evidence="18 19" key="2">
    <citation type="journal article" date="2019" name="Nat. Med.">
        <title>A library of human gut bacterial isolates paired with longitudinal multiomics data enables mechanistic microbiome research.</title>
        <authorList>
            <person name="Poyet M."/>
            <person name="Groussin M."/>
            <person name="Gibbons S.M."/>
            <person name="Avila-Pacheco J."/>
            <person name="Jiang X."/>
            <person name="Kearney S.M."/>
            <person name="Perrotta A.R."/>
            <person name="Berdy B."/>
            <person name="Zhao S."/>
            <person name="Lieberman T.D."/>
            <person name="Swanson P.K."/>
            <person name="Smith M."/>
            <person name="Roesemann S."/>
            <person name="Alexander J.E."/>
            <person name="Rich S.A."/>
            <person name="Livny J."/>
            <person name="Vlamakis H."/>
            <person name="Clish C."/>
            <person name="Bullock K."/>
            <person name="Deik A."/>
            <person name="Scott J."/>
            <person name="Pierce K.A."/>
            <person name="Xavier R.J."/>
            <person name="Alm E.J."/>
        </authorList>
    </citation>
    <scope>NUCLEOTIDE SEQUENCE [LARGE SCALE GENOMIC DNA]</scope>
    <source>
        <strain evidence="14 19">BIOML-A4</strain>
        <strain evidence="15 18">BIOML-A7</strain>
    </source>
</reference>
<feature type="transmembrane region" description="Helical" evidence="10">
    <location>
        <begin position="197"/>
        <end position="219"/>
    </location>
</feature>
<dbReference type="AlphaFoldDB" id="A0A0W7TQN9"/>
<sequence>MNFLGFLAPLLGIIMEWIYKLIPSYGWTLIIFTLLTKILMFPLSVKQQKSTARMSAYQPMMQEIQKKWANDKNRQQEELMKFQQETGMSMTAGCLPMAVNFLVLFGLIEVVYRPLQYILRVPKELIDKAVELANSALGMNLMANNFTVQNDIINAVKSSPDVFSSVFSADQIASISDFNFMFLGIDLSRVPHFAFDAASLMLMIIPILSVVTMILSQIITMKMSGQEMQGAMKWMPWIMSLMFVYFGFTVPVGFSLYYTASNVVMLVQSIILKKMYDPEEMKKQVQAEIEAKRAEKKKKKQVKVTTDDGREQVKEVSEAELARIRLARARELDEERYKDE</sequence>
<dbReference type="InterPro" id="IPR028055">
    <property type="entry name" value="YidC/Oxa/ALB_C"/>
</dbReference>
<evidence type="ECO:0000256" key="3">
    <source>
        <dbReference type="ARBA" id="ARBA00022475"/>
    </source>
</evidence>
<evidence type="ECO:0000313" key="12">
    <source>
        <dbReference type="EMBL" id="KUE76047.1"/>
    </source>
</evidence>
<dbReference type="PANTHER" id="PTHR12428">
    <property type="entry name" value="OXA1"/>
    <property type="match status" value="1"/>
</dbReference>
<keyword evidence="4 9" id="KW-0812">Transmembrane</keyword>
<evidence type="ECO:0000256" key="8">
    <source>
        <dbReference type="ARBA" id="ARBA00023186"/>
    </source>
</evidence>
<dbReference type="EMBL" id="WMZR01000002">
    <property type="protein sequence ID" value="MTS50345.1"/>
    <property type="molecule type" value="Genomic_DNA"/>
</dbReference>
<organism evidence="12 16">
    <name type="scientific">Ruthenibacterium lactatiformans</name>
    <dbReference type="NCBI Taxonomy" id="1550024"/>
    <lineage>
        <taxon>Bacteria</taxon>
        <taxon>Bacillati</taxon>
        <taxon>Bacillota</taxon>
        <taxon>Clostridia</taxon>
        <taxon>Eubacteriales</taxon>
        <taxon>Oscillospiraceae</taxon>
        <taxon>Ruthenibacterium</taxon>
    </lineage>
</organism>
<dbReference type="InterPro" id="IPR001708">
    <property type="entry name" value="YidC/ALB3/OXA1/COX18"/>
</dbReference>
<evidence type="ECO:0000313" key="14">
    <source>
        <dbReference type="EMBL" id="MTS28501.1"/>
    </source>
</evidence>
<dbReference type="GO" id="GO:0051205">
    <property type="term" value="P:protein insertion into membrane"/>
    <property type="evidence" value="ECO:0007669"/>
    <property type="project" value="TreeGrafter"/>
</dbReference>
<accession>A0A0W7TQN9</accession>
<evidence type="ECO:0000256" key="10">
    <source>
        <dbReference type="SAM" id="Phobius"/>
    </source>
</evidence>
<evidence type="ECO:0000256" key="2">
    <source>
        <dbReference type="ARBA" id="ARBA00022448"/>
    </source>
</evidence>
<dbReference type="GO" id="GO:0032977">
    <property type="term" value="F:membrane insertase activity"/>
    <property type="evidence" value="ECO:0007669"/>
    <property type="project" value="InterPro"/>
</dbReference>
<dbReference type="EMBL" id="LMUA01000013">
    <property type="protein sequence ID" value="KUE76047.1"/>
    <property type="molecule type" value="Genomic_DNA"/>
</dbReference>
<evidence type="ECO:0000313" key="15">
    <source>
        <dbReference type="EMBL" id="MTS50345.1"/>
    </source>
</evidence>
<keyword evidence="5" id="KW-0653">Protein transport</keyword>
<keyword evidence="3" id="KW-1003">Cell membrane</keyword>
<keyword evidence="7 10" id="KW-0472">Membrane</keyword>